<accession>X0UZA4</accession>
<evidence type="ECO:0000313" key="1">
    <source>
        <dbReference type="EMBL" id="GAG04482.1"/>
    </source>
</evidence>
<reference evidence="1" key="1">
    <citation type="journal article" date="2014" name="Front. Microbiol.">
        <title>High frequency of phylogenetically diverse reductive dehalogenase-homologous genes in deep subseafloor sedimentary metagenomes.</title>
        <authorList>
            <person name="Kawai M."/>
            <person name="Futagami T."/>
            <person name="Toyoda A."/>
            <person name="Takaki Y."/>
            <person name="Nishi S."/>
            <person name="Hori S."/>
            <person name="Arai W."/>
            <person name="Tsubouchi T."/>
            <person name="Morono Y."/>
            <person name="Uchiyama I."/>
            <person name="Ito T."/>
            <person name="Fujiyama A."/>
            <person name="Inagaki F."/>
            <person name="Takami H."/>
        </authorList>
    </citation>
    <scope>NUCLEOTIDE SEQUENCE</scope>
    <source>
        <strain evidence="1">Expedition CK06-06</strain>
    </source>
</reference>
<feature type="non-terminal residue" evidence="1">
    <location>
        <position position="35"/>
    </location>
</feature>
<dbReference type="AlphaFoldDB" id="X0UZA4"/>
<sequence length="35" mass="3959">MKHSDFRDSGTGKLGTELFKIDVPEGYEFDKIKLG</sequence>
<comment type="caution">
    <text evidence="1">The sequence shown here is derived from an EMBL/GenBank/DDBJ whole genome shotgun (WGS) entry which is preliminary data.</text>
</comment>
<proteinExistence type="predicted"/>
<organism evidence="1">
    <name type="scientific">marine sediment metagenome</name>
    <dbReference type="NCBI Taxonomy" id="412755"/>
    <lineage>
        <taxon>unclassified sequences</taxon>
        <taxon>metagenomes</taxon>
        <taxon>ecological metagenomes</taxon>
    </lineage>
</organism>
<name>X0UZA4_9ZZZZ</name>
<gene>
    <name evidence="1" type="ORF">S01H1_38360</name>
</gene>
<dbReference type="EMBL" id="BARS01024149">
    <property type="protein sequence ID" value="GAG04482.1"/>
    <property type="molecule type" value="Genomic_DNA"/>
</dbReference>
<protein>
    <submittedName>
        <fullName evidence="1">Uncharacterized protein</fullName>
    </submittedName>
</protein>